<dbReference type="InterPro" id="IPR050903">
    <property type="entry name" value="Bact_Chemotaxis_MeTrfase"/>
</dbReference>
<feature type="domain" description="PAS" evidence="3">
    <location>
        <begin position="269"/>
        <end position="308"/>
    </location>
</feature>
<dbReference type="InterPro" id="IPR004089">
    <property type="entry name" value="MCPsignal_dom"/>
</dbReference>
<organism evidence="5 7">
    <name type="scientific">Methylobacterium oxalidis</name>
    <dbReference type="NCBI Taxonomy" id="944322"/>
    <lineage>
        <taxon>Bacteria</taxon>
        <taxon>Pseudomonadati</taxon>
        <taxon>Pseudomonadota</taxon>
        <taxon>Alphaproteobacteria</taxon>
        <taxon>Hyphomicrobiales</taxon>
        <taxon>Methylobacteriaceae</taxon>
        <taxon>Methylobacterium</taxon>
    </lineage>
</organism>
<dbReference type="Gene3D" id="1.10.287.950">
    <property type="entry name" value="Methyl-accepting chemotaxis protein"/>
    <property type="match status" value="1"/>
</dbReference>
<gene>
    <name evidence="6" type="ORF">GCM10007888_41060</name>
    <name evidence="5" type="ORF">MOX02_40440</name>
</gene>
<dbReference type="Gene3D" id="2.40.10.220">
    <property type="entry name" value="predicted glycosyltransferase like domains"/>
    <property type="match status" value="1"/>
</dbReference>
<keyword evidence="5" id="KW-0418">Kinase</keyword>
<dbReference type="PANTHER" id="PTHR24422">
    <property type="entry name" value="CHEMOTAXIS PROTEIN METHYLTRANSFERASE"/>
    <property type="match status" value="1"/>
</dbReference>
<proteinExistence type="predicted"/>
<dbReference type="EMBL" id="BJZU01000085">
    <property type="protein sequence ID" value="GEP06006.1"/>
    <property type="molecule type" value="Genomic_DNA"/>
</dbReference>
<dbReference type="InterPro" id="IPR000014">
    <property type="entry name" value="PAS"/>
</dbReference>
<dbReference type="InterPro" id="IPR001610">
    <property type="entry name" value="PAC"/>
</dbReference>
<sequence>MLGTLSYRATVNRAWVEAIDRSLATIEFALDGTILNANENFLAVVGYDLDAIKGRHHRMFVRPDEAGSGAYETFWRALREGRFQSGEYRRVGRDGREIWLQATYNPVLDRSGRPVSVVKFASDITAQKRADAEFRGAVDAIDLSQAVIQFDLDGTILTANRNFLATVGYRLDEIVGRHHRMFVEPDYAASPDYADFWAALRRGEYGAGEYKRLGRDGREIWLQASYNPVRDVDGAVVKVVKFASDITIAKRSSADAAGQLAAVNRSQAVIQFDPSGRILDANENFLRAVGYRAEEVRGRHHSMFVAPDYAKGAEYAAFWERLRRGDFIAGTFQRFGRDGRSVWIQASYNPVFEPDGRLAKVVKYATDVTASMRARKVAIDAAERTLDNVQTVTDAAETMDIAAQSISRSMSRSKAAVDEIHAQAHEADASTLRLREAADAMGSVVQLITGIAEQINLLALNATIEAARAGAAGRGFAVVAAEVKSLATQTTAATGRISSEIADMQGASTDVAAKLGSITAAIGTISAYVDEVAASTGRQTRSTGEILVSMRQAAGGVSSISMSLDDWTVGMEERRADRRSRVLIAATIDLGGGRTVPCTIRNLSESGAKVHLRDPVSLPDRFALASDQDGRRYACRLVRRDGSEIGVAFD</sequence>
<feature type="domain" description="Methyl-accepting transducer" evidence="2">
    <location>
        <begin position="381"/>
        <end position="575"/>
    </location>
</feature>
<dbReference type="GO" id="GO:0007165">
    <property type="term" value="P:signal transduction"/>
    <property type="evidence" value="ECO:0007669"/>
    <property type="project" value="UniProtKB-KW"/>
</dbReference>
<dbReference type="PANTHER" id="PTHR24422:SF10">
    <property type="entry name" value="CHEMOTAXIS PROTEIN METHYLTRANSFERASE 2"/>
    <property type="match status" value="1"/>
</dbReference>
<dbReference type="PROSITE" id="PS50113">
    <property type="entry name" value="PAC"/>
    <property type="match status" value="3"/>
</dbReference>
<feature type="domain" description="PAS" evidence="3">
    <location>
        <begin position="130"/>
        <end position="186"/>
    </location>
</feature>
<dbReference type="AlphaFoldDB" id="A0A512J7R2"/>
<keyword evidence="1" id="KW-0807">Transducer</keyword>
<evidence type="ECO:0000259" key="3">
    <source>
        <dbReference type="PROSITE" id="PS50112"/>
    </source>
</evidence>
<reference evidence="5 7" key="3">
    <citation type="submission" date="2019-07" db="EMBL/GenBank/DDBJ databases">
        <title>Whole genome shotgun sequence of Methylobacterium oxalidis NBRC 107715.</title>
        <authorList>
            <person name="Hosoyama A."/>
            <person name="Uohara A."/>
            <person name="Ohji S."/>
            <person name="Ichikawa N."/>
        </authorList>
    </citation>
    <scope>NUCLEOTIDE SEQUENCE [LARGE SCALE GENOMIC DNA]</scope>
    <source>
        <strain evidence="5 7">NBRC 107715</strain>
    </source>
</reference>
<evidence type="ECO:0000313" key="7">
    <source>
        <dbReference type="Proteomes" id="UP000321960"/>
    </source>
</evidence>
<evidence type="ECO:0000313" key="5">
    <source>
        <dbReference type="EMBL" id="GEP06006.1"/>
    </source>
</evidence>
<dbReference type="InterPro" id="IPR035965">
    <property type="entry name" value="PAS-like_dom_sf"/>
</dbReference>
<keyword evidence="8" id="KW-1185">Reference proteome</keyword>
<feature type="domain" description="PAC" evidence="4">
    <location>
        <begin position="84"/>
        <end position="136"/>
    </location>
</feature>
<reference evidence="6" key="4">
    <citation type="submission" date="2023-01" db="EMBL/GenBank/DDBJ databases">
        <title>Draft genome sequence of Methylobacterium oxalidis strain NBRC 107715.</title>
        <authorList>
            <person name="Sun Q."/>
            <person name="Mori K."/>
        </authorList>
    </citation>
    <scope>NUCLEOTIDE SEQUENCE</scope>
    <source>
        <strain evidence="6">NBRC 107715</strain>
    </source>
</reference>
<dbReference type="GO" id="GO:0035438">
    <property type="term" value="F:cyclic-di-GMP binding"/>
    <property type="evidence" value="ECO:0007669"/>
    <property type="project" value="InterPro"/>
</dbReference>
<dbReference type="GO" id="GO:0016301">
    <property type="term" value="F:kinase activity"/>
    <property type="evidence" value="ECO:0007669"/>
    <property type="project" value="UniProtKB-KW"/>
</dbReference>
<dbReference type="SMART" id="SM00283">
    <property type="entry name" value="MA"/>
    <property type="match status" value="1"/>
</dbReference>
<dbReference type="Pfam" id="PF08447">
    <property type="entry name" value="PAS_3"/>
    <property type="match status" value="2"/>
</dbReference>
<dbReference type="Gene3D" id="3.30.450.20">
    <property type="entry name" value="PAS domain"/>
    <property type="match status" value="3"/>
</dbReference>
<reference evidence="8" key="2">
    <citation type="journal article" date="2019" name="Int. J. Syst. Evol. Microbiol.">
        <title>The Global Catalogue of Microorganisms (GCM) 10K type strain sequencing project: providing services to taxonomists for standard genome sequencing and annotation.</title>
        <authorList>
            <consortium name="The Broad Institute Genomics Platform"/>
            <consortium name="The Broad Institute Genome Sequencing Center for Infectious Disease"/>
            <person name="Wu L."/>
            <person name="Ma J."/>
        </authorList>
    </citation>
    <scope>NUCLEOTIDE SEQUENCE [LARGE SCALE GENOMIC DNA]</scope>
    <source>
        <strain evidence="8">NBRC 107715</strain>
    </source>
</reference>
<accession>A0A512J7R2</accession>
<dbReference type="Proteomes" id="UP001156856">
    <property type="component" value="Unassembled WGS sequence"/>
</dbReference>
<reference evidence="6" key="1">
    <citation type="journal article" date="2014" name="Int. J. Syst. Evol. Microbiol.">
        <title>Complete genome of a new Firmicutes species belonging to the dominant human colonic microbiota ('Ruminococcus bicirculans') reveals two chromosomes and a selective capacity to utilize plant glucans.</title>
        <authorList>
            <consortium name="NISC Comparative Sequencing Program"/>
            <person name="Wegmann U."/>
            <person name="Louis P."/>
            <person name="Goesmann A."/>
            <person name="Henrissat B."/>
            <person name="Duncan S.H."/>
            <person name="Flint H.J."/>
        </authorList>
    </citation>
    <scope>NUCLEOTIDE SEQUENCE</scope>
    <source>
        <strain evidence="6">NBRC 107715</strain>
    </source>
</reference>
<dbReference type="EMBL" id="BSPK01000077">
    <property type="protein sequence ID" value="GLS65724.1"/>
    <property type="molecule type" value="Genomic_DNA"/>
</dbReference>
<evidence type="ECO:0000256" key="1">
    <source>
        <dbReference type="PROSITE-ProRule" id="PRU00284"/>
    </source>
</evidence>
<evidence type="ECO:0000313" key="8">
    <source>
        <dbReference type="Proteomes" id="UP001156856"/>
    </source>
</evidence>
<dbReference type="InterPro" id="IPR009875">
    <property type="entry name" value="PilZ_domain"/>
</dbReference>
<dbReference type="InterPro" id="IPR000700">
    <property type="entry name" value="PAS-assoc_C"/>
</dbReference>
<dbReference type="SUPFAM" id="SSF55785">
    <property type="entry name" value="PYP-like sensor domain (PAS domain)"/>
    <property type="match status" value="3"/>
</dbReference>
<dbReference type="SMART" id="SM00086">
    <property type="entry name" value="PAC"/>
    <property type="match status" value="3"/>
</dbReference>
<dbReference type="Pfam" id="PF07238">
    <property type="entry name" value="PilZ"/>
    <property type="match status" value="1"/>
</dbReference>
<dbReference type="Pfam" id="PF00015">
    <property type="entry name" value="MCPsignal"/>
    <property type="match status" value="1"/>
</dbReference>
<evidence type="ECO:0000259" key="4">
    <source>
        <dbReference type="PROSITE" id="PS50113"/>
    </source>
</evidence>
<dbReference type="PROSITE" id="PS50112">
    <property type="entry name" value="PAS"/>
    <property type="match status" value="2"/>
</dbReference>
<protein>
    <submittedName>
        <fullName evidence="5">Signal transduction histidine kinase</fullName>
    </submittedName>
</protein>
<dbReference type="CDD" id="cd00130">
    <property type="entry name" value="PAS"/>
    <property type="match status" value="3"/>
</dbReference>
<dbReference type="RefSeq" id="WP_147027539.1">
    <property type="nucleotide sequence ID" value="NZ_BJZU01000085.1"/>
</dbReference>
<dbReference type="InterPro" id="IPR013655">
    <property type="entry name" value="PAS_fold_3"/>
</dbReference>
<dbReference type="SUPFAM" id="SSF58104">
    <property type="entry name" value="Methyl-accepting chemotaxis protein (MCP) signaling domain"/>
    <property type="match status" value="1"/>
</dbReference>
<dbReference type="SUPFAM" id="SSF141371">
    <property type="entry name" value="PilZ domain-like"/>
    <property type="match status" value="1"/>
</dbReference>
<feature type="domain" description="PAC" evidence="4">
    <location>
        <begin position="206"/>
        <end position="258"/>
    </location>
</feature>
<dbReference type="Proteomes" id="UP000321960">
    <property type="component" value="Unassembled WGS sequence"/>
</dbReference>
<dbReference type="PROSITE" id="PS50111">
    <property type="entry name" value="CHEMOTAXIS_TRANSDUC_2"/>
    <property type="match status" value="1"/>
</dbReference>
<dbReference type="NCBIfam" id="TIGR00229">
    <property type="entry name" value="sensory_box"/>
    <property type="match status" value="3"/>
</dbReference>
<feature type="domain" description="PAC" evidence="4">
    <location>
        <begin position="328"/>
        <end position="380"/>
    </location>
</feature>
<dbReference type="SMART" id="SM00091">
    <property type="entry name" value="PAS"/>
    <property type="match status" value="3"/>
</dbReference>
<comment type="caution">
    <text evidence="5">The sequence shown here is derived from an EMBL/GenBank/DDBJ whole genome shotgun (WGS) entry which is preliminary data.</text>
</comment>
<evidence type="ECO:0000259" key="2">
    <source>
        <dbReference type="PROSITE" id="PS50111"/>
    </source>
</evidence>
<name>A0A512J7R2_9HYPH</name>
<dbReference type="GO" id="GO:0016020">
    <property type="term" value="C:membrane"/>
    <property type="evidence" value="ECO:0007669"/>
    <property type="project" value="InterPro"/>
</dbReference>
<dbReference type="OrthoDB" id="9765776at2"/>
<keyword evidence="5" id="KW-0808">Transferase</keyword>
<dbReference type="InterPro" id="IPR013656">
    <property type="entry name" value="PAS_4"/>
</dbReference>
<evidence type="ECO:0000313" key="6">
    <source>
        <dbReference type="EMBL" id="GLS65724.1"/>
    </source>
</evidence>
<dbReference type="Pfam" id="PF08448">
    <property type="entry name" value="PAS_4"/>
    <property type="match status" value="1"/>
</dbReference>